<dbReference type="InterPro" id="IPR010836">
    <property type="entry name" value="SapC"/>
</dbReference>
<organism evidence="1 2">
    <name type="scientific">Alteromonas confluentis</name>
    <dbReference type="NCBI Taxonomy" id="1656094"/>
    <lineage>
        <taxon>Bacteria</taxon>
        <taxon>Pseudomonadati</taxon>
        <taxon>Pseudomonadota</taxon>
        <taxon>Gammaproteobacteria</taxon>
        <taxon>Alteromonadales</taxon>
        <taxon>Alteromonadaceae</taxon>
        <taxon>Alteromonas/Salinimonas group</taxon>
        <taxon>Alteromonas</taxon>
    </lineage>
</organism>
<dbReference type="RefSeq" id="WP_070123443.1">
    <property type="nucleotide sequence ID" value="NZ_MDHN01000004.1"/>
</dbReference>
<proteinExistence type="predicted"/>
<accession>A0A1E7ZG98</accession>
<name>A0A1E7ZG98_9ALTE</name>
<dbReference type="AlphaFoldDB" id="A0A1E7ZG98"/>
<protein>
    <recommendedName>
        <fullName evidence="3">Multidrug transporter</fullName>
    </recommendedName>
</protein>
<evidence type="ECO:0000313" key="2">
    <source>
        <dbReference type="Proteomes" id="UP000175691"/>
    </source>
</evidence>
<dbReference type="Pfam" id="PF07277">
    <property type="entry name" value="SapC"/>
    <property type="match status" value="1"/>
</dbReference>
<comment type="caution">
    <text evidence="1">The sequence shown here is derived from an EMBL/GenBank/DDBJ whole genome shotgun (WGS) entry which is preliminary data.</text>
</comment>
<reference evidence="1 2" key="1">
    <citation type="submission" date="2016-08" db="EMBL/GenBank/DDBJ databases">
        <authorList>
            <person name="Seilhamer J.J."/>
        </authorList>
    </citation>
    <scope>NUCLEOTIDE SEQUENCE [LARGE SCALE GENOMIC DNA]</scope>
    <source>
        <strain evidence="1 2">KCTC 42603</strain>
    </source>
</reference>
<gene>
    <name evidence="1" type="ORF">BFC18_02965</name>
</gene>
<dbReference type="EMBL" id="MDHN01000004">
    <property type="protein sequence ID" value="OFC72529.1"/>
    <property type="molecule type" value="Genomic_DNA"/>
</dbReference>
<keyword evidence="2" id="KW-1185">Reference proteome</keyword>
<dbReference type="OrthoDB" id="8888710at2"/>
<sequence length="239" mass="27451">MPNPVVLNNVTHKDLKINPVHNSQNTESLMIALALPFEFRSLQHEYPIVFYKDEKQQFHAVVLLGLEQNENLYANQFGWDASYIPLMVQRQPFLIGQRPANDDGERQTVLLVDTDSPKLSHIEGEPLFLAHGGHSTHLQKVTDILSAIQEREQETRAFMNTLTEYELLESFYLDVDMGNDSKHRLNGYYTINEDKLRTLTDAQVLHLHKTGMLALIHFVLASQANFAELIDKKRARQSE</sequence>
<evidence type="ECO:0008006" key="3">
    <source>
        <dbReference type="Google" id="ProtNLM"/>
    </source>
</evidence>
<dbReference type="STRING" id="1656094.BFC18_02965"/>
<dbReference type="Proteomes" id="UP000175691">
    <property type="component" value="Unassembled WGS sequence"/>
</dbReference>
<evidence type="ECO:0000313" key="1">
    <source>
        <dbReference type="EMBL" id="OFC72529.1"/>
    </source>
</evidence>